<gene>
    <name evidence="1" type="ORF">RRG08_025619</name>
</gene>
<comment type="caution">
    <text evidence="1">The sequence shown here is derived from an EMBL/GenBank/DDBJ whole genome shotgun (WGS) entry which is preliminary data.</text>
</comment>
<evidence type="ECO:0000313" key="1">
    <source>
        <dbReference type="EMBL" id="KAK3742673.1"/>
    </source>
</evidence>
<keyword evidence="2" id="KW-1185">Reference proteome</keyword>
<name>A0AAE1CXT5_9GAST</name>
<dbReference type="EMBL" id="JAWDGP010006345">
    <property type="protein sequence ID" value="KAK3742673.1"/>
    <property type="molecule type" value="Genomic_DNA"/>
</dbReference>
<accession>A0AAE1CXT5</accession>
<dbReference type="AlphaFoldDB" id="A0AAE1CXT5"/>
<sequence>MTAVRVSSELRFVKCFRHSTLPSLFCVDKGNCRHVVDLRQVLHKMAAPMNLICQRMAISRLSGRNKWLYGSGWRCQVAGGDKKWEKRREEGYVGLMEGVWGEIRDIEIQTRGMG</sequence>
<organism evidence="1 2">
    <name type="scientific">Elysia crispata</name>
    <name type="common">lettuce slug</name>
    <dbReference type="NCBI Taxonomy" id="231223"/>
    <lineage>
        <taxon>Eukaryota</taxon>
        <taxon>Metazoa</taxon>
        <taxon>Spiralia</taxon>
        <taxon>Lophotrochozoa</taxon>
        <taxon>Mollusca</taxon>
        <taxon>Gastropoda</taxon>
        <taxon>Heterobranchia</taxon>
        <taxon>Euthyneura</taxon>
        <taxon>Panpulmonata</taxon>
        <taxon>Sacoglossa</taxon>
        <taxon>Placobranchoidea</taxon>
        <taxon>Plakobranchidae</taxon>
        <taxon>Elysia</taxon>
    </lineage>
</organism>
<dbReference type="Proteomes" id="UP001283361">
    <property type="component" value="Unassembled WGS sequence"/>
</dbReference>
<evidence type="ECO:0000313" key="2">
    <source>
        <dbReference type="Proteomes" id="UP001283361"/>
    </source>
</evidence>
<reference evidence="1" key="1">
    <citation type="journal article" date="2023" name="G3 (Bethesda)">
        <title>A reference genome for the long-term kleptoplast-retaining sea slug Elysia crispata morphotype clarki.</title>
        <authorList>
            <person name="Eastman K.E."/>
            <person name="Pendleton A.L."/>
            <person name="Shaikh M.A."/>
            <person name="Suttiyut T."/>
            <person name="Ogas R."/>
            <person name="Tomko P."/>
            <person name="Gavelis G."/>
            <person name="Widhalm J.R."/>
            <person name="Wisecaver J.H."/>
        </authorList>
    </citation>
    <scope>NUCLEOTIDE SEQUENCE</scope>
    <source>
        <strain evidence="1">ECLA1</strain>
    </source>
</reference>
<proteinExistence type="predicted"/>
<protein>
    <submittedName>
        <fullName evidence="1">Uncharacterized protein</fullName>
    </submittedName>
</protein>